<organism evidence="1 2">
    <name type="scientific">Caerostris extrusa</name>
    <name type="common">Bark spider</name>
    <name type="synonym">Caerostris bankana</name>
    <dbReference type="NCBI Taxonomy" id="172846"/>
    <lineage>
        <taxon>Eukaryota</taxon>
        <taxon>Metazoa</taxon>
        <taxon>Ecdysozoa</taxon>
        <taxon>Arthropoda</taxon>
        <taxon>Chelicerata</taxon>
        <taxon>Arachnida</taxon>
        <taxon>Araneae</taxon>
        <taxon>Araneomorphae</taxon>
        <taxon>Entelegynae</taxon>
        <taxon>Araneoidea</taxon>
        <taxon>Araneidae</taxon>
        <taxon>Caerostris</taxon>
    </lineage>
</organism>
<keyword evidence="2" id="KW-1185">Reference proteome</keyword>
<evidence type="ECO:0000313" key="2">
    <source>
        <dbReference type="Proteomes" id="UP001054945"/>
    </source>
</evidence>
<dbReference type="EMBL" id="BPLR01004616">
    <property type="protein sequence ID" value="GIX96187.1"/>
    <property type="molecule type" value="Genomic_DNA"/>
</dbReference>
<proteinExistence type="predicted"/>
<dbReference type="AlphaFoldDB" id="A0AAV4PFR8"/>
<gene>
    <name evidence="1" type="ORF">CEXT_585491</name>
</gene>
<accession>A0AAV4PFR8</accession>
<sequence>MVQKTFTQLFRQSDSRCIDRCIFVCTHIGHSCKVGRSKLGVSNIRRNCWTIAYWYSIPYALNKIANSASKTMRRAATKAQDLRNIAKSYGVNMSVIRNERLQSNFIV</sequence>
<comment type="caution">
    <text evidence="1">The sequence shown here is derived from an EMBL/GenBank/DDBJ whole genome shotgun (WGS) entry which is preliminary data.</text>
</comment>
<evidence type="ECO:0000313" key="1">
    <source>
        <dbReference type="EMBL" id="GIX96187.1"/>
    </source>
</evidence>
<protein>
    <submittedName>
        <fullName evidence="1">Uncharacterized protein</fullName>
    </submittedName>
</protein>
<reference evidence="1 2" key="1">
    <citation type="submission" date="2021-06" db="EMBL/GenBank/DDBJ databases">
        <title>Caerostris extrusa draft genome.</title>
        <authorList>
            <person name="Kono N."/>
            <person name="Arakawa K."/>
        </authorList>
    </citation>
    <scope>NUCLEOTIDE SEQUENCE [LARGE SCALE GENOMIC DNA]</scope>
</reference>
<dbReference type="Proteomes" id="UP001054945">
    <property type="component" value="Unassembled WGS sequence"/>
</dbReference>
<name>A0AAV4PFR8_CAEEX</name>